<sequence length="240" mass="27280">MQTRTIELDGHDVTYQVRHTGRRTIGLRIDADGLTITLPRRTPAIEADRVARDRAGWILPRLEKWSARARPDFTGMGGQTIGYLGRELEVVVEPHGRARTLISVHDDHLLVKTDERLDPSLRDATVLRAVKRWRADTALADYTPRIAHYAGALGLPAPQVKVRAQESRWGSCSSDGVIRMNTRLIAFPEDEIAYVCAHEACHLIEMNHSPRFYALLDRIMPDHKARRRSMRERTPPGHTF</sequence>
<dbReference type="KEGG" id="gak:X907_2561"/>
<dbReference type="AlphaFoldDB" id="A0A3T0ECS6"/>
<dbReference type="Gene3D" id="3.30.2010.10">
    <property type="entry name" value="Metalloproteases ('zincins'), catalytic domain"/>
    <property type="match status" value="1"/>
</dbReference>
<evidence type="ECO:0000313" key="2">
    <source>
        <dbReference type="Proteomes" id="UP000286954"/>
    </source>
</evidence>
<proteinExistence type="predicted"/>
<dbReference type="Pfam" id="PF01863">
    <property type="entry name" value="YgjP-like"/>
    <property type="match status" value="1"/>
</dbReference>
<dbReference type="OrthoDB" id="9795402at2"/>
<gene>
    <name evidence="1" type="ORF">X907_2561</name>
</gene>
<dbReference type="InterPro" id="IPR053136">
    <property type="entry name" value="UTP_pyrophosphatase-like"/>
</dbReference>
<dbReference type="RefSeq" id="WP_127568554.1">
    <property type="nucleotide sequence ID" value="NZ_BMFB01000001.1"/>
</dbReference>
<name>A0A3T0ECS6_9PROT</name>
<dbReference type="PANTHER" id="PTHR30399:SF1">
    <property type="entry name" value="UTP PYROPHOSPHATASE"/>
    <property type="match status" value="1"/>
</dbReference>
<accession>A0A3T0ECS6</accession>
<dbReference type="CDD" id="cd07344">
    <property type="entry name" value="M48_yhfN_like"/>
    <property type="match status" value="1"/>
</dbReference>
<dbReference type="Proteomes" id="UP000286954">
    <property type="component" value="Chromosome"/>
</dbReference>
<keyword evidence="2" id="KW-1185">Reference proteome</keyword>
<reference evidence="1 2" key="1">
    <citation type="submission" date="2016-12" db="EMBL/GenBank/DDBJ databases">
        <title>The genome of dimorphic prosthecate Glycocaulis alkaliphilus 6b-8t, isolated from crude oil dictates its adaptability in petroleum environments.</title>
        <authorList>
            <person name="Wu X.-L."/>
            <person name="Geng S."/>
        </authorList>
    </citation>
    <scope>NUCLEOTIDE SEQUENCE [LARGE SCALE GENOMIC DNA]</scope>
    <source>
        <strain evidence="1 2">6B-8</strain>
    </source>
</reference>
<dbReference type="PANTHER" id="PTHR30399">
    <property type="entry name" value="UNCHARACTERIZED PROTEIN YGJP"/>
    <property type="match status" value="1"/>
</dbReference>
<evidence type="ECO:0000313" key="1">
    <source>
        <dbReference type="EMBL" id="AZU05073.1"/>
    </source>
</evidence>
<protein>
    <submittedName>
        <fullName evidence="1">Uncharacterized protein</fullName>
    </submittedName>
</protein>
<organism evidence="1 2">
    <name type="scientific">Glycocaulis alkaliphilus</name>
    <dbReference type="NCBI Taxonomy" id="1434191"/>
    <lineage>
        <taxon>Bacteria</taxon>
        <taxon>Pseudomonadati</taxon>
        <taxon>Pseudomonadota</taxon>
        <taxon>Alphaproteobacteria</taxon>
        <taxon>Maricaulales</taxon>
        <taxon>Maricaulaceae</taxon>
        <taxon>Glycocaulis</taxon>
    </lineage>
</organism>
<dbReference type="InterPro" id="IPR002725">
    <property type="entry name" value="YgjP-like_metallopeptidase"/>
</dbReference>
<dbReference type="EMBL" id="CP018911">
    <property type="protein sequence ID" value="AZU05073.1"/>
    <property type="molecule type" value="Genomic_DNA"/>
</dbReference>